<dbReference type="RefSeq" id="WP_055465650.1">
    <property type="nucleotide sequence ID" value="NZ_CAWQRI010000073.1"/>
</dbReference>
<organism evidence="8 9">
    <name type="scientific">Vibrio furnissii</name>
    <dbReference type="NCBI Taxonomy" id="29494"/>
    <lineage>
        <taxon>Bacteria</taxon>
        <taxon>Pseudomonadati</taxon>
        <taxon>Pseudomonadota</taxon>
        <taxon>Gammaproteobacteria</taxon>
        <taxon>Vibrionales</taxon>
        <taxon>Vibrionaceae</taxon>
        <taxon>Vibrio</taxon>
    </lineage>
</organism>
<evidence type="ECO:0000259" key="6">
    <source>
        <dbReference type="PROSITE" id="PS50111"/>
    </source>
</evidence>
<dbReference type="PROSITE" id="PS50885">
    <property type="entry name" value="HAMP"/>
    <property type="match status" value="1"/>
</dbReference>
<feature type="domain" description="Methyl-accepting transducer" evidence="6">
    <location>
        <begin position="270"/>
        <end position="506"/>
    </location>
</feature>
<dbReference type="FunFam" id="1.10.287.950:FF:000001">
    <property type="entry name" value="Methyl-accepting chemotaxis sensory transducer"/>
    <property type="match status" value="1"/>
</dbReference>
<evidence type="ECO:0000256" key="2">
    <source>
        <dbReference type="ARBA" id="ARBA00023224"/>
    </source>
</evidence>
<dbReference type="PANTHER" id="PTHR32089">
    <property type="entry name" value="METHYL-ACCEPTING CHEMOTAXIS PROTEIN MCPB"/>
    <property type="match status" value="1"/>
</dbReference>
<dbReference type="CDD" id="cd11386">
    <property type="entry name" value="MCP_signal"/>
    <property type="match status" value="1"/>
</dbReference>
<proteinExistence type="inferred from homology"/>
<dbReference type="GO" id="GO:0007165">
    <property type="term" value="P:signal transduction"/>
    <property type="evidence" value="ECO:0007669"/>
    <property type="project" value="UniProtKB-KW"/>
</dbReference>
<evidence type="ECO:0000256" key="4">
    <source>
        <dbReference type="PROSITE-ProRule" id="PRU00284"/>
    </source>
</evidence>
<keyword evidence="2 4" id="KW-0807">Transducer</keyword>
<feature type="domain" description="HAMP" evidence="7">
    <location>
        <begin position="211"/>
        <end position="265"/>
    </location>
</feature>
<dbReference type="InParanoid" id="A0A0Q2MFE2"/>
<dbReference type="CDD" id="cd06225">
    <property type="entry name" value="HAMP"/>
    <property type="match status" value="1"/>
</dbReference>
<comment type="subcellular location">
    <subcellularLocation>
        <location evidence="1">Membrane</location>
    </subcellularLocation>
</comment>
<keyword evidence="5" id="KW-1133">Transmembrane helix</keyword>
<feature type="transmembrane region" description="Helical" evidence="5">
    <location>
        <begin position="12"/>
        <end position="30"/>
    </location>
</feature>
<dbReference type="GO" id="GO:0016020">
    <property type="term" value="C:membrane"/>
    <property type="evidence" value="ECO:0007669"/>
    <property type="project" value="UniProtKB-SubCell"/>
</dbReference>
<reference evidence="8 9" key="1">
    <citation type="submission" date="2015-08" db="EMBL/GenBank/DDBJ databases">
        <title>Antibacterial properties of a collection of Vibrionaceae strains.</title>
        <authorList>
            <person name="Giubergia S."/>
        </authorList>
    </citation>
    <scope>NUCLEOTIDE SEQUENCE [LARGE SCALE GENOMIC DNA]</scope>
    <source>
        <strain evidence="8 9">S0821</strain>
    </source>
</reference>
<keyword evidence="9" id="KW-1185">Reference proteome</keyword>
<protein>
    <submittedName>
        <fullName evidence="8">Chemotaxis protein</fullName>
    </submittedName>
</protein>
<keyword evidence="5" id="KW-0812">Transmembrane</keyword>
<sequence length="543" mass="59252">MFIKNLSIAKKISFSFLIIALINIAFGVFLSTELKSIKAELLNYTDDTLPAVERVDAIRDDLSRWRRSQFVAYTLDDADKISNQIAGNIRKRNEIARELEAYGKTVWPGEEEQTFKRIMRNWEIYLGTMDQYNTAMLANDKVKAQPILASSLSAFQDLDAELGELIQVLKKAMEDNKRHILTSVNDLSTSSITSNIIILVMMIAMTLVLTRLICGPLKLVVEQANLIAKGDLSSSIDRDAIGNDELGELADATSKMQDDLRQVIDNVIAAVTQLSSAVEEMTQISDLSAAGMKDQQLQITHIATAMTEMKAAVADVARNTDESASQASEANERTQHGVRETQHMVDTIEDVANVIGNAGDTVTELELQSSKINVIVDVIRDIADQTNLLALNAAIEAARAGESGRGFAVVADEVRTLAGRTQQSTAEITTIIEQLQTLAKDAKSATELSRTSITGCAQQGLQSKQLMGEIESAIADISDMGSQIATACNQQDSVAEELSRSIENIHFASQEVSQGSEQTAQACRELSQLSVSLQEVMGRFKLS</sequence>
<dbReference type="InterPro" id="IPR004089">
    <property type="entry name" value="MCPsignal_dom"/>
</dbReference>
<dbReference type="SMART" id="SM00283">
    <property type="entry name" value="MA"/>
    <property type="match status" value="1"/>
</dbReference>
<evidence type="ECO:0000256" key="5">
    <source>
        <dbReference type="SAM" id="Phobius"/>
    </source>
</evidence>
<dbReference type="OrthoDB" id="7054443at2"/>
<dbReference type="EMBL" id="LKHS01000005">
    <property type="protein sequence ID" value="KQH86721.1"/>
    <property type="molecule type" value="Genomic_DNA"/>
</dbReference>
<accession>A0A0Q2MFE2</accession>
<evidence type="ECO:0000256" key="3">
    <source>
        <dbReference type="ARBA" id="ARBA00029447"/>
    </source>
</evidence>
<keyword evidence="5" id="KW-0472">Membrane</keyword>
<gene>
    <name evidence="8" type="ORF">AMR76_06430</name>
</gene>
<dbReference type="SUPFAM" id="SSF58104">
    <property type="entry name" value="Methyl-accepting chemotaxis protein (MCP) signaling domain"/>
    <property type="match status" value="1"/>
</dbReference>
<evidence type="ECO:0000256" key="1">
    <source>
        <dbReference type="ARBA" id="ARBA00004370"/>
    </source>
</evidence>
<evidence type="ECO:0000313" key="8">
    <source>
        <dbReference type="EMBL" id="KQH86721.1"/>
    </source>
</evidence>
<evidence type="ECO:0000259" key="7">
    <source>
        <dbReference type="PROSITE" id="PS50885"/>
    </source>
</evidence>
<comment type="similarity">
    <text evidence="3">Belongs to the methyl-accepting chemotaxis (MCP) protein family.</text>
</comment>
<dbReference type="InterPro" id="IPR003660">
    <property type="entry name" value="HAMP_dom"/>
</dbReference>
<dbReference type="AlphaFoldDB" id="A0A0Q2MFE2"/>
<dbReference type="Pfam" id="PF12729">
    <property type="entry name" value="4HB_MCP_1"/>
    <property type="match status" value="1"/>
</dbReference>
<dbReference type="PANTHER" id="PTHR32089:SF120">
    <property type="entry name" value="METHYL-ACCEPTING CHEMOTAXIS PROTEIN TLPQ"/>
    <property type="match status" value="1"/>
</dbReference>
<dbReference type="GO" id="GO:0006935">
    <property type="term" value="P:chemotaxis"/>
    <property type="evidence" value="ECO:0007669"/>
    <property type="project" value="UniProtKB-ARBA"/>
</dbReference>
<dbReference type="Proteomes" id="UP000051221">
    <property type="component" value="Unassembled WGS sequence"/>
</dbReference>
<comment type="caution">
    <text evidence="8">The sequence shown here is derived from an EMBL/GenBank/DDBJ whole genome shotgun (WGS) entry which is preliminary data.</text>
</comment>
<dbReference type="PROSITE" id="PS50111">
    <property type="entry name" value="CHEMOTAXIS_TRANSDUC_2"/>
    <property type="match status" value="1"/>
</dbReference>
<dbReference type="Gene3D" id="1.10.287.950">
    <property type="entry name" value="Methyl-accepting chemotaxis protein"/>
    <property type="match status" value="1"/>
</dbReference>
<name>A0A0Q2MFE2_VIBFU</name>
<dbReference type="InterPro" id="IPR024478">
    <property type="entry name" value="HlyB_4HB_MCP"/>
</dbReference>
<dbReference type="Pfam" id="PF00015">
    <property type="entry name" value="MCPsignal"/>
    <property type="match status" value="1"/>
</dbReference>
<dbReference type="SMART" id="SM00304">
    <property type="entry name" value="HAMP"/>
    <property type="match status" value="1"/>
</dbReference>
<evidence type="ECO:0000313" key="9">
    <source>
        <dbReference type="Proteomes" id="UP000051221"/>
    </source>
</evidence>